<evidence type="ECO:0000313" key="1">
    <source>
        <dbReference type="EMBL" id="QFY42983.1"/>
    </source>
</evidence>
<evidence type="ECO:0000313" key="2">
    <source>
        <dbReference type="Proteomes" id="UP000325755"/>
    </source>
</evidence>
<organism evidence="1 2">
    <name type="scientific">Candidatus Methylospira mobilis</name>
    <dbReference type="NCBI Taxonomy" id="1808979"/>
    <lineage>
        <taxon>Bacteria</taxon>
        <taxon>Pseudomonadati</taxon>
        <taxon>Pseudomonadota</taxon>
        <taxon>Gammaproteobacteria</taxon>
        <taxon>Methylococcales</taxon>
        <taxon>Methylococcaceae</taxon>
        <taxon>Candidatus Methylospira</taxon>
    </lineage>
</organism>
<dbReference type="AlphaFoldDB" id="A0A5Q0BGN2"/>
<accession>A0A5Q0BGN2</accession>
<dbReference type="InParanoid" id="A0A5Q0BGN2"/>
<dbReference type="OrthoDB" id="6683797at2"/>
<gene>
    <name evidence="1" type="ORF">F6R98_10455</name>
</gene>
<dbReference type="KEGG" id="mmob:F6R98_10455"/>
<name>A0A5Q0BGN2_9GAMM</name>
<dbReference type="EMBL" id="CP044205">
    <property type="protein sequence ID" value="QFY42983.1"/>
    <property type="molecule type" value="Genomic_DNA"/>
</dbReference>
<reference evidence="1 2" key="1">
    <citation type="submission" date="2019-09" db="EMBL/GenBank/DDBJ databases">
        <title>Ecophysiology of the spiral-shaped methanotroph Methylospira mobilis as revealed by the complete genome sequence.</title>
        <authorList>
            <person name="Oshkin I.Y."/>
            <person name="Dedysh S.N."/>
            <person name="Miroshnikov K."/>
            <person name="Danilova O.V."/>
            <person name="Hakobyan A."/>
            <person name="Liesack W."/>
        </authorList>
    </citation>
    <scope>NUCLEOTIDE SEQUENCE [LARGE SCALE GENOMIC DNA]</scope>
    <source>
        <strain evidence="1 2">Shm1</strain>
    </source>
</reference>
<sequence length="278" mass="30976">METPLIVYNLGDRGRKHRGKERNFNLRKLAAAINSDETQERVKNRDMPGFYGHLFRARFGLNPPETVIVGGNVVRLDPAFVTTHLRALPDGTIEHKAEFLNTDAGQLAQKAYASKFGGFSSAIDQIKPEFCGFDYVFEPNFNNNRGYSVALDSVSVAERDAVFDSIIVAEYKDQMTGCLRLLDSVSKAHELALQSVDHLRQENEELMSMLAVGRDEAALDSVPILPLSVSRAPAQRIISDIASFRNARLPRFVEPKGDESGQMERAYDRLLNRFGIGG</sequence>
<proteinExistence type="predicted"/>
<dbReference type="Proteomes" id="UP000325755">
    <property type="component" value="Chromosome"/>
</dbReference>
<protein>
    <submittedName>
        <fullName evidence="1">Uncharacterized protein</fullName>
    </submittedName>
</protein>
<dbReference type="RefSeq" id="WP_153248971.1">
    <property type="nucleotide sequence ID" value="NZ_CP044205.1"/>
</dbReference>
<keyword evidence="2" id="KW-1185">Reference proteome</keyword>